<name>A0ABX7NN85_9BACT</name>
<dbReference type="EMBL" id="CP071090">
    <property type="protein sequence ID" value="QSQ20307.1"/>
    <property type="molecule type" value="Genomic_DNA"/>
</dbReference>
<dbReference type="Gene3D" id="2.60.120.260">
    <property type="entry name" value="Galactose-binding domain-like"/>
    <property type="match status" value="1"/>
</dbReference>
<dbReference type="Pfam" id="PF14295">
    <property type="entry name" value="PAN_4"/>
    <property type="match status" value="1"/>
</dbReference>
<evidence type="ECO:0000256" key="3">
    <source>
        <dbReference type="SAM" id="MobiDB-lite"/>
    </source>
</evidence>
<dbReference type="InterPro" id="IPR000177">
    <property type="entry name" value="Apple"/>
</dbReference>
<dbReference type="InterPro" id="IPR009003">
    <property type="entry name" value="Peptidase_S1_PA"/>
</dbReference>
<keyword evidence="1" id="KW-0677">Repeat</keyword>
<dbReference type="Gene3D" id="2.40.10.10">
    <property type="entry name" value="Trypsin-like serine proteases"/>
    <property type="match status" value="2"/>
</dbReference>
<gene>
    <name evidence="5" type="ORF">JY651_34315</name>
</gene>
<evidence type="ECO:0000256" key="1">
    <source>
        <dbReference type="ARBA" id="ARBA00022737"/>
    </source>
</evidence>
<reference evidence="5 6" key="1">
    <citation type="submission" date="2021-02" db="EMBL/GenBank/DDBJ databases">
        <title>De Novo genome assembly of isolated myxobacteria.</title>
        <authorList>
            <person name="Stevens D.C."/>
        </authorList>
    </citation>
    <scope>NUCLEOTIDE SEQUENCE [LARGE SCALE GENOMIC DNA]</scope>
    <source>
        <strain evidence="6">SCPEA02</strain>
    </source>
</reference>
<evidence type="ECO:0000313" key="6">
    <source>
        <dbReference type="Proteomes" id="UP000662747"/>
    </source>
</evidence>
<keyword evidence="2" id="KW-1015">Disulfide bond</keyword>
<dbReference type="Gene3D" id="3.50.4.10">
    <property type="entry name" value="Hepatocyte Growth Factor"/>
    <property type="match status" value="1"/>
</dbReference>
<feature type="domain" description="Apple" evidence="4">
    <location>
        <begin position="624"/>
        <end position="674"/>
    </location>
</feature>
<dbReference type="SUPFAM" id="SSF50494">
    <property type="entry name" value="Trypsin-like serine proteases"/>
    <property type="match status" value="1"/>
</dbReference>
<keyword evidence="6" id="KW-1185">Reference proteome</keyword>
<evidence type="ECO:0000313" key="5">
    <source>
        <dbReference type="EMBL" id="QSQ20307.1"/>
    </source>
</evidence>
<feature type="region of interest" description="Disordered" evidence="3">
    <location>
        <begin position="18"/>
        <end position="38"/>
    </location>
</feature>
<evidence type="ECO:0000259" key="4">
    <source>
        <dbReference type="Pfam" id="PF14295"/>
    </source>
</evidence>
<accession>A0ABX7NN85</accession>
<organism evidence="5 6">
    <name type="scientific">Pyxidicoccus parkwayensis</name>
    <dbReference type="NCBI Taxonomy" id="2813578"/>
    <lineage>
        <taxon>Bacteria</taxon>
        <taxon>Pseudomonadati</taxon>
        <taxon>Myxococcota</taxon>
        <taxon>Myxococcia</taxon>
        <taxon>Myxococcales</taxon>
        <taxon>Cystobacterineae</taxon>
        <taxon>Myxococcaceae</taxon>
        <taxon>Pyxidicoccus</taxon>
    </lineage>
</organism>
<proteinExistence type="predicted"/>
<dbReference type="Proteomes" id="UP000662747">
    <property type="component" value="Chromosome"/>
</dbReference>
<sequence length="692" mass="75294">MLLLLGLLGSGCEGGLAPDGSPESLATREQPIAAEQPSGTAEAVWRWYGDPDIAKSSYASPVWFFPGGGTIICSSTMIGPNLMITAAHCGEPDSLTLSFLTYGADDTTAKRFEDFTCRVLLSTWHSSDLALYYCGPNAQGENPGDKYGYIDIESRPLAVGDAVYSIWGNPLDTPTPSQYDVRFYSRGVITSTTDQGTFTTDPAFVQVNPQTGQPDYLTSHERPIAISTDLWGNYGASGSSQLSATTHRLVVGPLSTISTPDGRGRHALSMSQYLLDGTVDGRDTNTPRVRSANISALGLNPANYTGLLDKDHDRLIDLQEDLELLRGESARGWYALEFESERRNALWTPGFATVTFDTNVRIVRIVRTRYGFEPVLSHRRLNLTPGTWRLSVMVDMASGDVPASLWLGLQWRDATTNVVSSQGRWLTTPAGTGWGMHAVEVTVPANATGIEVVVASDVHVDARLGALNVIRAGTVMNMDSADTRLHWRNDVNGARGRVVPRGVNSNTRTDWAVRVQYDATSPAGWPIRNRQFALIGGRRYKLCFDYKQESSGMGGVMRVLSTGQERVRHTFTPSTSWQHTCTPNFRVTTDDNNVQFGVSAGTGSYLVDNITIEPQRTFVNEPGTDRPGSDISNFNLTAADPLLCEDACANEPACVAYTYVAPGQQGPTARCWLKNAVPPAYPLSTCQSGYLQ</sequence>
<dbReference type="CDD" id="cd01100">
    <property type="entry name" value="APPLE_Factor_XI_like"/>
    <property type="match status" value="1"/>
</dbReference>
<evidence type="ECO:0000256" key="2">
    <source>
        <dbReference type="ARBA" id="ARBA00023157"/>
    </source>
</evidence>
<dbReference type="InterPro" id="IPR003609">
    <property type="entry name" value="Pan_app"/>
</dbReference>
<dbReference type="InterPro" id="IPR043504">
    <property type="entry name" value="Peptidase_S1_PA_chymotrypsin"/>
</dbReference>
<dbReference type="RefSeq" id="WP_206721887.1">
    <property type="nucleotide sequence ID" value="NZ_CP071090.1"/>
</dbReference>
<protein>
    <recommendedName>
        <fullName evidence="4">Apple domain-containing protein</fullName>
    </recommendedName>
</protein>